<evidence type="ECO:0000259" key="4">
    <source>
        <dbReference type="SMART" id="SM00382"/>
    </source>
</evidence>
<evidence type="ECO:0000313" key="6">
    <source>
        <dbReference type="Proteomes" id="UP000275719"/>
    </source>
</evidence>
<keyword evidence="3 5" id="KW-0067">ATP-binding</keyword>
<protein>
    <submittedName>
        <fullName evidence="5">ATP-binding protein</fullName>
    </submittedName>
</protein>
<accession>A0A3P3W7U3</accession>
<dbReference type="Proteomes" id="UP000275719">
    <property type="component" value="Unassembled WGS sequence"/>
</dbReference>
<comment type="similarity">
    <text evidence="1">Belongs to the IS21/IS1162 putative ATP-binding protein family.</text>
</comment>
<dbReference type="InterPro" id="IPR027417">
    <property type="entry name" value="P-loop_NTPase"/>
</dbReference>
<sequence>MNQNTLDKMKNLKLYGMHRAFTSTLELGSASYTNDELIAFLIDSEFDDKENRKVERLINTAKFRYKAYMEEITVSVTRNLDKNTIARLTSCDFIKQKQNILVTGSTGVGKSFIASAIGYKACMNGYKVMYFSAGKLFAKLKMAKADGSYHKEIDRIEKQDLIILDDFGLQSLDSHKRDFFMEIIEDRHGKRSTIIASQLPVSAWHDVIGEQTIADAILDRMVHNSMRIDLKGESLRKKNATTEKK</sequence>
<evidence type="ECO:0000256" key="2">
    <source>
        <dbReference type="ARBA" id="ARBA00022741"/>
    </source>
</evidence>
<dbReference type="CDD" id="cd00009">
    <property type="entry name" value="AAA"/>
    <property type="match status" value="1"/>
</dbReference>
<dbReference type="GO" id="GO:0005524">
    <property type="term" value="F:ATP binding"/>
    <property type="evidence" value="ECO:0007669"/>
    <property type="project" value="UniProtKB-KW"/>
</dbReference>
<evidence type="ECO:0000256" key="3">
    <source>
        <dbReference type="ARBA" id="ARBA00022840"/>
    </source>
</evidence>
<name>A0A3P3W7U3_9FLAO</name>
<dbReference type="InterPro" id="IPR028350">
    <property type="entry name" value="DNAC/IstB-like"/>
</dbReference>
<dbReference type="GO" id="GO:0006260">
    <property type="term" value="P:DNA replication"/>
    <property type="evidence" value="ECO:0007669"/>
    <property type="project" value="TreeGrafter"/>
</dbReference>
<evidence type="ECO:0000256" key="1">
    <source>
        <dbReference type="ARBA" id="ARBA00008059"/>
    </source>
</evidence>
<dbReference type="NCBIfam" id="NF038214">
    <property type="entry name" value="IS21_help_AAA"/>
    <property type="match status" value="1"/>
</dbReference>
<comment type="caution">
    <text evidence="5">The sequence shown here is derived from an EMBL/GenBank/DDBJ whole genome shotgun (WGS) entry which is preliminary data.</text>
</comment>
<dbReference type="SUPFAM" id="SSF52540">
    <property type="entry name" value="P-loop containing nucleoside triphosphate hydrolases"/>
    <property type="match status" value="1"/>
</dbReference>
<dbReference type="OrthoDB" id="8064373at2"/>
<reference evidence="5 6" key="1">
    <citation type="submission" date="2018-11" db="EMBL/GenBank/DDBJ databases">
        <title>Flavobacterium sp. nov., YIM 102701-2 draft genome.</title>
        <authorList>
            <person name="Li G."/>
            <person name="Jiang Y."/>
        </authorList>
    </citation>
    <scope>NUCLEOTIDE SEQUENCE [LARGE SCALE GENOMIC DNA]</scope>
    <source>
        <strain evidence="5 6">YIM 102701-2</strain>
    </source>
</reference>
<dbReference type="InterPro" id="IPR003593">
    <property type="entry name" value="AAA+_ATPase"/>
</dbReference>
<feature type="domain" description="AAA+ ATPase" evidence="4">
    <location>
        <begin position="96"/>
        <end position="232"/>
    </location>
</feature>
<dbReference type="SMART" id="SM00382">
    <property type="entry name" value="AAA"/>
    <property type="match status" value="1"/>
</dbReference>
<dbReference type="InterPro" id="IPR002611">
    <property type="entry name" value="IstB_ATP-bd"/>
</dbReference>
<keyword evidence="2" id="KW-0547">Nucleotide-binding</keyword>
<dbReference type="RefSeq" id="WP_125018675.1">
    <property type="nucleotide sequence ID" value="NZ_RQVQ01000012.1"/>
</dbReference>
<dbReference type="PANTHER" id="PTHR30050">
    <property type="entry name" value="CHROMOSOMAL REPLICATION INITIATOR PROTEIN DNAA"/>
    <property type="match status" value="1"/>
</dbReference>
<dbReference type="AlphaFoldDB" id="A0A3P3W7U3"/>
<organism evidence="5 6">
    <name type="scientific">Paenimyroides tangerinum</name>
    <dbReference type="NCBI Taxonomy" id="2488728"/>
    <lineage>
        <taxon>Bacteria</taxon>
        <taxon>Pseudomonadati</taxon>
        <taxon>Bacteroidota</taxon>
        <taxon>Flavobacteriia</taxon>
        <taxon>Flavobacteriales</taxon>
        <taxon>Flavobacteriaceae</taxon>
        <taxon>Paenimyroides</taxon>
    </lineage>
</organism>
<keyword evidence="6" id="KW-1185">Reference proteome</keyword>
<dbReference type="InterPro" id="IPR047661">
    <property type="entry name" value="IstB"/>
</dbReference>
<gene>
    <name evidence="5" type="ORF">EG240_06950</name>
</gene>
<proteinExistence type="inferred from homology"/>
<dbReference type="Pfam" id="PF01695">
    <property type="entry name" value="IstB_IS21"/>
    <property type="match status" value="1"/>
</dbReference>
<dbReference type="Gene3D" id="3.40.50.300">
    <property type="entry name" value="P-loop containing nucleotide triphosphate hydrolases"/>
    <property type="match status" value="1"/>
</dbReference>
<dbReference type="EMBL" id="RQVQ01000012">
    <property type="protein sequence ID" value="RRJ91235.1"/>
    <property type="molecule type" value="Genomic_DNA"/>
</dbReference>
<dbReference type="PIRSF" id="PIRSF003073">
    <property type="entry name" value="DNAC_TnpB_IstB"/>
    <property type="match status" value="1"/>
</dbReference>
<dbReference type="PANTHER" id="PTHR30050:SF4">
    <property type="entry name" value="ATP-BINDING PROTEIN RV3427C IN INSERTION SEQUENCE-RELATED"/>
    <property type="match status" value="1"/>
</dbReference>
<evidence type="ECO:0000313" key="5">
    <source>
        <dbReference type="EMBL" id="RRJ91235.1"/>
    </source>
</evidence>